<dbReference type="EMBL" id="CP018477">
    <property type="protein sequence ID" value="ASV74227.1"/>
    <property type="molecule type" value="Genomic_DNA"/>
</dbReference>
<dbReference type="InterPro" id="IPR018181">
    <property type="entry name" value="Heat_shock_70_CS"/>
</dbReference>
<evidence type="ECO:0000256" key="2">
    <source>
        <dbReference type="ARBA" id="ARBA00022741"/>
    </source>
</evidence>
<dbReference type="InterPro" id="IPR029047">
    <property type="entry name" value="HSP70_peptide-bd_sf"/>
</dbReference>
<dbReference type="GO" id="GO:0140662">
    <property type="term" value="F:ATP-dependent protein folding chaperone"/>
    <property type="evidence" value="ECO:0007669"/>
    <property type="project" value="InterPro"/>
</dbReference>
<dbReference type="RefSeq" id="WP_095414608.1">
    <property type="nucleotide sequence ID" value="NZ_CP018477.1"/>
</dbReference>
<dbReference type="PROSITE" id="PS00297">
    <property type="entry name" value="HSP70_1"/>
    <property type="match status" value="1"/>
</dbReference>
<dbReference type="InterPro" id="IPR043129">
    <property type="entry name" value="ATPase_NBD"/>
</dbReference>
<dbReference type="PROSITE" id="PS00329">
    <property type="entry name" value="HSP70_2"/>
    <property type="match status" value="1"/>
</dbReference>
<dbReference type="Gene3D" id="3.90.640.10">
    <property type="entry name" value="Actin, Chain A, domain 4"/>
    <property type="match status" value="1"/>
</dbReference>
<dbReference type="PANTHER" id="PTHR19375">
    <property type="entry name" value="HEAT SHOCK PROTEIN 70KDA"/>
    <property type="match status" value="1"/>
</dbReference>
<reference evidence="6 7" key="1">
    <citation type="journal article" name="Front. Microbiol.">
        <title>Sugar Metabolism of the First Thermophilic Planctomycete Thermogutta terrifontis: Comparative Genomic and Transcriptomic Approaches.</title>
        <authorList>
            <person name="Elcheninov A.G."/>
            <person name="Menzel P."/>
            <person name="Gudbergsdottir S.R."/>
            <person name="Slesarev A.I."/>
            <person name="Kadnikov V.V."/>
            <person name="Krogh A."/>
            <person name="Bonch-Osmolovskaya E.A."/>
            <person name="Peng X."/>
            <person name="Kublanov I.V."/>
        </authorList>
    </citation>
    <scope>NUCLEOTIDE SEQUENCE [LARGE SCALE GENOMIC DNA]</scope>
    <source>
        <strain evidence="6 7">R1</strain>
    </source>
</reference>
<dbReference type="Pfam" id="PF00012">
    <property type="entry name" value="HSP70"/>
    <property type="match status" value="2"/>
</dbReference>
<dbReference type="SUPFAM" id="SSF53067">
    <property type="entry name" value="Actin-like ATPase domain"/>
    <property type="match status" value="2"/>
</dbReference>
<dbReference type="Gene3D" id="3.30.420.40">
    <property type="match status" value="2"/>
</dbReference>
<dbReference type="PRINTS" id="PR00301">
    <property type="entry name" value="HEATSHOCK70"/>
</dbReference>
<dbReference type="AlphaFoldDB" id="A0A286RE61"/>
<dbReference type="OrthoDB" id="9766019at2"/>
<organism evidence="6 7">
    <name type="scientific">Thermogutta terrifontis</name>
    <dbReference type="NCBI Taxonomy" id="1331910"/>
    <lineage>
        <taxon>Bacteria</taxon>
        <taxon>Pseudomonadati</taxon>
        <taxon>Planctomycetota</taxon>
        <taxon>Planctomycetia</taxon>
        <taxon>Pirellulales</taxon>
        <taxon>Thermoguttaceae</taxon>
        <taxon>Thermogutta</taxon>
    </lineage>
</organism>
<comment type="similarity">
    <text evidence="1 5">Belongs to the heat shock protein 70 family.</text>
</comment>
<keyword evidence="4" id="KW-0143">Chaperone</keyword>
<evidence type="ECO:0000256" key="3">
    <source>
        <dbReference type="ARBA" id="ARBA00022840"/>
    </source>
</evidence>
<dbReference type="CDD" id="cd24029">
    <property type="entry name" value="ASKHA_NBD_HSP70_DnaK_HscA_HscC"/>
    <property type="match status" value="1"/>
</dbReference>
<evidence type="ECO:0000256" key="1">
    <source>
        <dbReference type="ARBA" id="ARBA00007381"/>
    </source>
</evidence>
<evidence type="ECO:0000313" key="6">
    <source>
        <dbReference type="EMBL" id="ASV74227.1"/>
    </source>
</evidence>
<accession>A0A286RE61</accession>
<evidence type="ECO:0000313" key="7">
    <source>
        <dbReference type="Proteomes" id="UP000215086"/>
    </source>
</evidence>
<gene>
    <name evidence="6" type="ORF">THTE_1625</name>
</gene>
<dbReference type="GO" id="GO:0005524">
    <property type="term" value="F:ATP binding"/>
    <property type="evidence" value="ECO:0007669"/>
    <property type="project" value="UniProtKB-KW"/>
</dbReference>
<keyword evidence="2 5" id="KW-0547">Nucleotide-binding</keyword>
<evidence type="ECO:0000256" key="4">
    <source>
        <dbReference type="ARBA" id="ARBA00023186"/>
    </source>
</evidence>
<dbReference type="Proteomes" id="UP000215086">
    <property type="component" value="Chromosome"/>
</dbReference>
<evidence type="ECO:0000256" key="5">
    <source>
        <dbReference type="RuleBase" id="RU003322"/>
    </source>
</evidence>
<protein>
    <submittedName>
        <fullName evidence="6">Chaperone protein DnaK</fullName>
    </submittedName>
</protein>
<dbReference type="FunFam" id="3.90.640.10:FF:000003">
    <property type="entry name" value="Molecular chaperone DnaK"/>
    <property type="match status" value="1"/>
</dbReference>
<keyword evidence="7" id="KW-1185">Reference proteome</keyword>
<sequence length="525" mass="58621">MHFEPGHTVGIDLGTTFSAIAILDDEGRPRVIPNDDGEIETASVILLAESGHVIVGPNRMRAAMEDPQNVIERIKRYMGMPDYRRTFDGREISPEFISALILKKLRQDAEKQIGKIGNAVITVPYYFNDARRKATQDAGRIAGLNVIDIMNEPTAATLTYAYKEGILGNPEVRVDKPRKVLVYDLGGGTFDVTVVEYTPTQFRVLATDGDVQLGGVDWNDRLLDYVADTFKQRHGIDPRESPQMIQILRNDCDLAKIELSEKTETVIHCRYEGRAIDVPITRELFDQLTADLLQRTADTTLLVLEEARVRPEELEAIVLVGGSTLMPQVPAMIRRILNREPYRGISPHTAVAEGAAIHAAILEAKYRGEQSVLAERIRRRLQLVQQENVNSHGLGIVALDPKTGKTINHVMIPRNSRIPIEVRRIFKTTKDNQERITVQVLEGDAPDPFACSLLGKCRITDLPPNLPKGSPVEVTYAFSAQGRVIVTARDKTSGREARIEIERRGVLAEEEVDALKRLADEYKVD</sequence>
<dbReference type="SUPFAM" id="SSF100920">
    <property type="entry name" value="Heat shock protein 70kD (HSP70), peptide-binding domain"/>
    <property type="match status" value="1"/>
</dbReference>
<dbReference type="KEGG" id="ttf:THTE_1625"/>
<name>A0A286RE61_9BACT</name>
<proteinExistence type="inferred from homology"/>
<dbReference type="FunFam" id="3.30.420.40:FF:000071">
    <property type="entry name" value="Molecular chaperone DnaK"/>
    <property type="match status" value="1"/>
</dbReference>
<dbReference type="InterPro" id="IPR013126">
    <property type="entry name" value="Hsp_70_fam"/>
</dbReference>
<dbReference type="Gene3D" id="2.60.34.10">
    <property type="entry name" value="Substrate Binding Domain Of DNAk, Chain A, domain 1"/>
    <property type="match status" value="1"/>
</dbReference>
<keyword evidence="3 5" id="KW-0067">ATP-binding</keyword>